<dbReference type="InterPro" id="IPR003115">
    <property type="entry name" value="ParB_N"/>
</dbReference>
<evidence type="ECO:0000313" key="3">
    <source>
        <dbReference type="EMBL" id="CAB4149938.1"/>
    </source>
</evidence>
<dbReference type="Gene3D" id="3.90.1530.10">
    <property type="entry name" value="Conserved hypothetical protein from pyrococcus furiosus pfu- 392566-001, ParB domain"/>
    <property type="match status" value="1"/>
</dbReference>
<gene>
    <name evidence="3" type="ORF">UFOVP558_51</name>
</gene>
<proteinExistence type="predicted"/>
<dbReference type="InterPro" id="IPR050336">
    <property type="entry name" value="Chromosome_partition/occlusion"/>
</dbReference>
<dbReference type="SMART" id="SM00470">
    <property type="entry name" value="ParB"/>
    <property type="match status" value="1"/>
</dbReference>
<organism evidence="3">
    <name type="scientific">uncultured Caudovirales phage</name>
    <dbReference type="NCBI Taxonomy" id="2100421"/>
    <lineage>
        <taxon>Viruses</taxon>
        <taxon>Duplodnaviria</taxon>
        <taxon>Heunggongvirae</taxon>
        <taxon>Uroviricota</taxon>
        <taxon>Caudoviricetes</taxon>
        <taxon>Peduoviridae</taxon>
        <taxon>Maltschvirus</taxon>
        <taxon>Maltschvirus maltsch</taxon>
    </lineage>
</organism>
<evidence type="ECO:0000259" key="2">
    <source>
        <dbReference type="SMART" id="SM00470"/>
    </source>
</evidence>
<sequence>MKIRVNLIEIDVEKIKPNPWNPNVQSAFTFEKELNSIKEHGFIDPITVRGKGPGYEVIDGEHRLKAAIQLGFTKIPCNNLGKVSDAIAKQLTLITNDTKGKNDHNKLAALLKGLSEEVGADELIKNLPYQENTIRDLLAQSSVDWNQIGPSLTAPPGPVAIIGEDVAPLPEDPKAPRESSGKPKEKPSLMFISIEVPTELHSSFFEQIDRVNQTINPGKPAESLSPVAAIQAIVELLRHSDLKALLGKDSKVILKKVKKDH</sequence>
<dbReference type="InterPro" id="IPR036086">
    <property type="entry name" value="ParB/Sulfiredoxin_sf"/>
</dbReference>
<dbReference type="GO" id="GO:0045881">
    <property type="term" value="P:positive regulation of sporulation resulting in formation of a cellular spore"/>
    <property type="evidence" value="ECO:0007669"/>
    <property type="project" value="TreeGrafter"/>
</dbReference>
<accession>A0A6J5MT27</accession>
<feature type="region of interest" description="Disordered" evidence="1">
    <location>
        <begin position="164"/>
        <end position="186"/>
    </location>
</feature>
<name>A0A6J5MT27_9CAUD</name>
<dbReference type="EMBL" id="LR796527">
    <property type="protein sequence ID" value="CAB4149938.1"/>
    <property type="molecule type" value="Genomic_DNA"/>
</dbReference>
<dbReference type="PANTHER" id="PTHR33375:SF1">
    <property type="entry name" value="CHROMOSOME-PARTITIONING PROTEIN PARB-RELATED"/>
    <property type="match status" value="1"/>
</dbReference>
<dbReference type="GO" id="GO:0007059">
    <property type="term" value="P:chromosome segregation"/>
    <property type="evidence" value="ECO:0007669"/>
    <property type="project" value="TreeGrafter"/>
</dbReference>
<reference evidence="3" key="1">
    <citation type="submission" date="2020-04" db="EMBL/GenBank/DDBJ databases">
        <authorList>
            <person name="Chiriac C."/>
            <person name="Salcher M."/>
            <person name="Ghai R."/>
            <person name="Kavagutti S V."/>
        </authorList>
    </citation>
    <scope>NUCLEOTIDE SEQUENCE</scope>
</reference>
<dbReference type="PANTHER" id="PTHR33375">
    <property type="entry name" value="CHROMOSOME-PARTITIONING PROTEIN PARB-RELATED"/>
    <property type="match status" value="1"/>
</dbReference>
<dbReference type="Pfam" id="PF02195">
    <property type="entry name" value="ParB_N"/>
    <property type="match status" value="1"/>
</dbReference>
<evidence type="ECO:0000256" key="1">
    <source>
        <dbReference type="SAM" id="MobiDB-lite"/>
    </source>
</evidence>
<feature type="domain" description="ParB-like N-terminal" evidence="2">
    <location>
        <begin position="8"/>
        <end position="97"/>
    </location>
</feature>
<protein>
    <submittedName>
        <fullName evidence="3">ParB/Sulfiredoxin</fullName>
    </submittedName>
</protein>
<dbReference type="SUPFAM" id="SSF110849">
    <property type="entry name" value="ParB/Sulfiredoxin"/>
    <property type="match status" value="1"/>
</dbReference>
<feature type="compositionally biased region" description="Basic and acidic residues" evidence="1">
    <location>
        <begin position="171"/>
        <end position="186"/>
    </location>
</feature>